<dbReference type="GO" id="GO:0055085">
    <property type="term" value="P:transmembrane transport"/>
    <property type="evidence" value="ECO:0007669"/>
    <property type="project" value="UniProtKB-ARBA"/>
</dbReference>
<comment type="caution">
    <text evidence="7">The sequence shown here is derived from an EMBL/GenBank/DDBJ whole genome shotgun (WGS) entry which is preliminary data.</text>
</comment>
<name>A0A7W4VUT1_9ACTN</name>
<dbReference type="InterPro" id="IPR013563">
    <property type="entry name" value="Oligopep_ABC_C"/>
</dbReference>
<dbReference type="InterPro" id="IPR003439">
    <property type="entry name" value="ABC_transporter-like_ATP-bd"/>
</dbReference>
<dbReference type="PANTHER" id="PTHR43776">
    <property type="entry name" value="TRANSPORT ATP-BINDING PROTEIN"/>
    <property type="match status" value="1"/>
</dbReference>
<feature type="region of interest" description="Disordered" evidence="5">
    <location>
        <begin position="279"/>
        <end position="308"/>
    </location>
</feature>
<dbReference type="Pfam" id="PF00005">
    <property type="entry name" value="ABC_tran"/>
    <property type="match status" value="1"/>
</dbReference>
<gene>
    <name evidence="7" type="ORF">FHU40_001560</name>
</gene>
<evidence type="ECO:0000256" key="4">
    <source>
        <dbReference type="ARBA" id="ARBA00022840"/>
    </source>
</evidence>
<evidence type="ECO:0000313" key="7">
    <source>
        <dbReference type="EMBL" id="MBB3041759.1"/>
    </source>
</evidence>
<protein>
    <submittedName>
        <fullName evidence="7">ABC-type oligopeptide transport system ATPase subunit</fullName>
    </submittedName>
</protein>
<dbReference type="RefSeq" id="WP_183591628.1">
    <property type="nucleotide sequence ID" value="NZ_JACHWR010000001.1"/>
</dbReference>
<evidence type="ECO:0000256" key="5">
    <source>
        <dbReference type="SAM" id="MobiDB-lite"/>
    </source>
</evidence>
<dbReference type="InterPro" id="IPR027417">
    <property type="entry name" value="P-loop_NTPase"/>
</dbReference>
<evidence type="ECO:0000256" key="2">
    <source>
        <dbReference type="ARBA" id="ARBA00022448"/>
    </source>
</evidence>
<evidence type="ECO:0000256" key="3">
    <source>
        <dbReference type="ARBA" id="ARBA00022741"/>
    </source>
</evidence>
<dbReference type="InterPro" id="IPR050319">
    <property type="entry name" value="ABC_transp_ATP-bind"/>
</dbReference>
<dbReference type="Pfam" id="PF08352">
    <property type="entry name" value="oligo_HPY"/>
    <property type="match status" value="1"/>
</dbReference>
<dbReference type="GO" id="GO:0005524">
    <property type="term" value="F:ATP binding"/>
    <property type="evidence" value="ECO:0007669"/>
    <property type="project" value="UniProtKB-KW"/>
</dbReference>
<dbReference type="GO" id="GO:0016887">
    <property type="term" value="F:ATP hydrolysis activity"/>
    <property type="evidence" value="ECO:0007669"/>
    <property type="project" value="InterPro"/>
</dbReference>
<accession>A0A7W4VUT1</accession>
<evidence type="ECO:0000256" key="1">
    <source>
        <dbReference type="ARBA" id="ARBA00005417"/>
    </source>
</evidence>
<feature type="domain" description="ABC transporter" evidence="6">
    <location>
        <begin position="5"/>
        <end position="255"/>
    </location>
</feature>
<dbReference type="PROSITE" id="PS50893">
    <property type="entry name" value="ABC_TRANSPORTER_2"/>
    <property type="match status" value="1"/>
</dbReference>
<dbReference type="Gene3D" id="3.40.50.300">
    <property type="entry name" value="P-loop containing nucleotide triphosphate hydrolases"/>
    <property type="match status" value="1"/>
</dbReference>
<dbReference type="AlphaFoldDB" id="A0A7W4VUT1"/>
<organism evidence="7 8">
    <name type="scientific">Nocardioides soli</name>
    <dbReference type="NCBI Taxonomy" id="1036020"/>
    <lineage>
        <taxon>Bacteria</taxon>
        <taxon>Bacillati</taxon>
        <taxon>Actinomycetota</taxon>
        <taxon>Actinomycetes</taxon>
        <taxon>Propionibacteriales</taxon>
        <taxon>Nocardioidaceae</taxon>
        <taxon>Nocardioides</taxon>
    </lineage>
</organism>
<dbReference type="SUPFAM" id="SSF52540">
    <property type="entry name" value="P-loop containing nucleoside triphosphate hydrolases"/>
    <property type="match status" value="1"/>
</dbReference>
<dbReference type="CDD" id="cd03257">
    <property type="entry name" value="ABC_NikE_OppD_transporters"/>
    <property type="match status" value="1"/>
</dbReference>
<keyword evidence="3" id="KW-0547">Nucleotide-binding</keyword>
<keyword evidence="2" id="KW-0813">Transport</keyword>
<reference evidence="7 8" key="1">
    <citation type="submission" date="2020-08" db="EMBL/GenBank/DDBJ databases">
        <title>Sequencing the genomes of 1000 actinobacteria strains.</title>
        <authorList>
            <person name="Klenk H.-P."/>
        </authorList>
    </citation>
    <scope>NUCLEOTIDE SEQUENCE [LARGE SCALE GENOMIC DNA]</scope>
    <source>
        <strain evidence="7 8">DSM 105498</strain>
    </source>
</reference>
<dbReference type="PROSITE" id="PS00211">
    <property type="entry name" value="ABC_TRANSPORTER_1"/>
    <property type="match status" value="1"/>
</dbReference>
<keyword evidence="8" id="KW-1185">Reference proteome</keyword>
<dbReference type="PANTHER" id="PTHR43776:SF7">
    <property type="entry name" value="D,D-DIPEPTIDE TRANSPORT ATP-BINDING PROTEIN DDPF-RELATED"/>
    <property type="match status" value="1"/>
</dbReference>
<dbReference type="FunFam" id="3.40.50.300:FF:000016">
    <property type="entry name" value="Oligopeptide ABC transporter ATP-binding component"/>
    <property type="match status" value="1"/>
</dbReference>
<dbReference type="SMART" id="SM00382">
    <property type="entry name" value="AAA"/>
    <property type="match status" value="1"/>
</dbReference>
<proteinExistence type="inferred from homology"/>
<dbReference type="Proteomes" id="UP000589626">
    <property type="component" value="Unassembled WGS sequence"/>
</dbReference>
<dbReference type="GO" id="GO:0015833">
    <property type="term" value="P:peptide transport"/>
    <property type="evidence" value="ECO:0007669"/>
    <property type="project" value="InterPro"/>
</dbReference>
<comment type="similarity">
    <text evidence="1">Belongs to the ABC transporter superfamily.</text>
</comment>
<dbReference type="EMBL" id="JACHWR010000001">
    <property type="protein sequence ID" value="MBB3041759.1"/>
    <property type="molecule type" value="Genomic_DNA"/>
</dbReference>
<evidence type="ECO:0000313" key="8">
    <source>
        <dbReference type="Proteomes" id="UP000589626"/>
    </source>
</evidence>
<keyword evidence="4" id="KW-0067">ATP-binding</keyword>
<dbReference type="InterPro" id="IPR017871">
    <property type="entry name" value="ABC_transporter-like_CS"/>
</dbReference>
<sequence>MTALLDLQDLSVRYAARRSLLGGGAPRPAVDGVSLRIEPGRTFGLVGESGSGKSTIGRAILRLVDTSEGAIVFDGQDIADFGRRSPLSYRRAVQVVFQNPTTALNASWSIEDILLEPIRMHRKLPSSAEESRLVDQLLDQVGMSGYHRKRYPWELSGGQCQRIAIARALASQPRLIVCDEPVSALDVSTQSQVINLLEDLQEELGVAYLFIAHDLAVVRHISDEVGVMYSGRLLETGPAEEVYTAPAHPYTRMLLAAIPIPDPDAQRERRRLRRELRTAQKTVQNAAQQDVRPDAQEPAAPAADPRAEAGCPFQSRCPLVMPVCRTVMPPMRPTAGGGHVACHAHEPMTNGVPLDDR</sequence>
<evidence type="ECO:0000259" key="6">
    <source>
        <dbReference type="PROSITE" id="PS50893"/>
    </source>
</evidence>
<dbReference type="InterPro" id="IPR003593">
    <property type="entry name" value="AAA+_ATPase"/>
</dbReference>
<feature type="compositionally biased region" description="Polar residues" evidence="5">
    <location>
        <begin position="279"/>
        <end position="288"/>
    </location>
</feature>